<gene>
    <name evidence="1" type="ORF">U6C28_18585</name>
</gene>
<sequence>MDEERVLKPIERFLELVKGTEYEEQALRMKMEIEEVIDEYNLDLRAAGERED</sequence>
<comment type="caution">
    <text evidence="1">The sequence shown here is derived from an EMBL/GenBank/DDBJ whole genome shotgun (WGS) entry which is preliminary data.</text>
</comment>
<accession>A0ABU5NQL4</accession>
<reference evidence="1 2" key="1">
    <citation type="submission" date="2023-12" db="EMBL/GenBank/DDBJ databases">
        <title>Genome comparison identifies genes involved in endophytic behavior of Lysinibacillus irui and provides insights into its role as a plant-growth promoting bacterium.</title>
        <authorList>
            <person name="Hilario S."/>
            <person name="Matos I."/>
            <person name="Goncalves M.F.M."/>
            <person name="Pardo C.A."/>
            <person name="Santos M.J."/>
        </authorList>
    </citation>
    <scope>NUCLEOTIDE SEQUENCE [LARGE SCALE GENOMIC DNA]</scope>
    <source>
        <strain evidence="1 2">B3</strain>
    </source>
</reference>
<dbReference type="EMBL" id="JAXUIA010000014">
    <property type="protein sequence ID" value="MEA0978317.1"/>
    <property type="molecule type" value="Genomic_DNA"/>
</dbReference>
<evidence type="ECO:0000313" key="2">
    <source>
        <dbReference type="Proteomes" id="UP001289615"/>
    </source>
</evidence>
<evidence type="ECO:0000313" key="1">
    <source>
        <dbReference type="EMBL" id="MEA0978317.1"/>
    </source>
</evidence>
<organism evidence="1 2">
    <name type="scientific">Lysinibacillus irui</name>
    <dbReference type="NCBI Taxonomy" id="2998077"/>
    <lineage>
        <taxon>Bacteria</taxon>
        <taxon>Bacillati</taxon>
        <taxon>Bacillota</taxon>
        <taxon>Bacilli</taxon>
        <taxon>Bacillales</taxon>
        <taxon>Bacillaceae</taxon>
        <taxon>Lysinibacillus</taxon>
    </lineage>
</organism>
<dbReference type="Proteomes" id="UP001289615">
    <property type="component" value="Unassembled WGS sequence"/>
</dbReference>
<keyword evidence="2" id="KW-1185">Reference proteome</keyword>
<name>A0ABU5NQL4_9BACI</name>
<proteinExistence type="predicted"/>
<dbReference type="RefSeq" id="WP_322611978.1">
    <property type="nucleotide sequence ID" value="NZ_JAXLNX010000019.1"/>
</dbReference>
<protein>
    <submittedName>
        <fullName evidence="1">Uncharacterized protein</fullName>
    </submittedName>
</protein>